<dbReference type="EC" id="1.11.1.24" evidence="1"/>
<evidence type="ECO:0000256" key="6">
    <source>
        <dbReference type="ARBA" id="ARBA00023284"/>
    </source>
</evidence>
<dbReference type="RefSeq" id="XP_018708976.1">
    <property type="nucleotide sequence ID" value="XM_018844526.1"/>
</dbReference>
<dbReference type="EMBL" id="AZHB01000001">
    <property type="protein sequence ID" value="OAA74018.1"/>
    <property type="molecule type" value="Genomic_DNA"/>
</dbReference>
<comment type="caution">
    <text evidence="11">The sequence shown here is derived from an EMBL/GenBank/DDBJ whole genome shotgun (WGS) entry which is preliminary data.</text>
</comment>
<dbReference type="Proteomes" id="UP000076744">
    <property type="component" value="Unassembled WGS sequence"/>
</dbReference>
<dbReference type="GO" id="GO:0034599">
    <property type="term" value="P:cellular response to oxidative stress"/>
    <property type="evidence" value="ECO:0007669"/>
    <property type="project" value="TreeGrafter"/>
</dbReference>
<evidence type="ECO:0000256" key="7">
    <source>
        <dbReference type="ARBA" id="ARBA00032824"/>
    </source>
</evidence>
<evidence type="ECO:0000256" key="9">
    <source>
        <dbReference type="ARBA" id="ARBA00049091"/>
    </source>
</evidence>
<reference evidence="11 12" key="1">
    <citation type="journal article" date="2016" name="Genome Biol. Evol.">
        <title>Divergent and convergent evolution of fungal pathogenicity.</title>
        <authorList>
            <person name="Shang Y."/>
            <person name="Xiao G."/>
            <person name="Zheng P."/>
            <person name="Cen K."/>
            <person name="Zhan S."/>
            <person name="Wang C."/>
        </authorList>
    </citation>
    <scope>NUCLEOTIDE SEQUENCE [LARGE SCALE GENOMIC DNA]</scope>
    <source>
        <strain evidence="11 12">ARSEF 2679</strain>
    </source>
</reference>
<protein>
    <recommendedName>
        <fullName evidence="1">thioredoxin-dependent peroxiredoxin</fullName>
        <ecNumber evidence="1">1.11.1.24</ecNumber>
    </recommendedName>
    <alternativeName>
        <fullName evidence="7">Thioredoxin peroxidase</fullName>
    </alternativeName>
</protein>
<comment type="catalytic activity">
    <reaction evidence="9">
        <text>a hydroperoxide + [thioredoxin]-dithiol = an alcohol + [thioredoxin]-disulfide + H2O</text>
        <dbReference type="Rhea" id="RHEA:62620"/>
        <dbReference type="Rhea" id="RHEA-COMP:10698"/>
        <dbReference type="Rhea" id="RHEA-COMP:10700"/>
        <dbReference type="ChEBI" id="CHEBI:15377"/>
        <dbReference type="ChEBI" id="CHEBI:29950"/>
        <dbReference type="ChEBI" id="CHEBI:30879"/>
        <dbReference type="ChEBI" id="CHEBI:35924"/>
        <dbReference type="ChEBI" id="CHEBI:50058"/>
        <dbReference type="EC" id="1.11.1.24"/>
    </reaction>
</comment>
<evidence type="ECO:0000256" key="8">
    <source>
        <dbReference type="ARBA" id="ARBA00038489"/>
    </source>
</evidence>
<evidence type="ECO:0000313" key="11">
    <source>
        <dbReference type="EMBL" id="OAA74018.1"/>
    </source>
</evidence>
<gene>
    <name evidence="11" type="ORF">ISF_00919</name>
</gene>
<dbReference type="InterPro" id="IPR036249">
    <property type="entry name" value="Thioredoxin-like_sf"/>
</dbReference>
<evidence type="ECO:0000256" key="4">
    <source>
        <dbReference type="ARBA" id="ARBA00023002"/>
    </source>
</evidence>
<dbReference type="Gene3D" id="3.40.30.10">
    <property type="entry name" value="Glutaredoxin"/>
    <property type="match status" value="1"/>
</dbReference>
<dbReference type="GO" id="GO:0005737">
    <property type="term" value="C:cytoplasm"/>
    <property type="evidence" value="ECO:0007669"/>
    <property type="project" value="TreeGrafter"/>
</dbReference>
<dbReference type="GO" id="GO:0045454">
    <property type="term" value="P:cell redox homeostasis"/>
    <property type="evidence" value="ECO:0007669"/>
    <property type="project" value="TreeGrafter"/>
</dbReference>
<keyword evidence="6" id="KW-0676">Redox-active center</keyword>
<dbReference type="OrthoDB" id="338622at2759"/>
<evidence type="ECO:0000256" key="3">
    <source>
        <dbReference type="ARBA" id="ARBA00022862"/>
    </source>
</evidence>
<dbReference type="GeneID" id="30017211"/>
<dbReference type="GO" id="GO:0008379">
    <property type="term" value="F:thioredoxin peroxidase activity"/>
    <property type="evidence" value="ECO:0007669"/>
    <property type="project" value="TreeGrafter"/>
</dbReference>
<evidence type="ECO:0000256" key="5">
    <source>
        <dbReference type="ARBA" id="ARBA00023157"/>
    </source>
</evidence>
<keyword evidence="3" id="KW-0049">Antioxidant</keyword>
<accession>A0A168EN94</accession>
<dbReference type="PANTHER" id="PTHR42801">
    <property type="entry name" value="THIOREDOXIN-DEPENDENT PEROXIDE REDUCTASE"/>
    <property type="match status" value="1"/>
</dbReference>
<dbReference type="STRING" id="1081104.A0A168EN94"/>
<keyword evidence="5" id="KW-1015">Disulfide bond</keyword>
<proteinExistence type="inferred from homology"/>
<dbReference type="PROSITE" id="PS51352">
    <property type="entry name" value="THIOREDOXIN_2"/>
    <property type="match status" value="1"/>
</dbReference>
<organism evidence="11 12">
    <name type="scientific">Cordyceps fumosorosea (strain ARSEF 2679)</name>
    <name type="common">Isaria fumosorosea</name>
    <dbReference type="NCBI Taxonomy" id="1081104"/>
    <lineage>
        <taxon>Eukaryota</taxon>
        <taxon>Fungi</taxon>
        <taxon>Dikarya</taxon>
        <taxon>Ascomycota</taxon>
        <taxon>Pezizomycotina</taxon>
        <taxon>Sordariomycetes</taxon>
        <taxon>Hypocreomycetidae</taxon>
        <taxon>Hypocreales</taxon>
        <taxon>Cordycipitaceae</taxon>
        <taxon>Cordyceps</taxon>
    </lineage>
</organism>
<keyword evidence="12" id="KW-1185">Reference proteome</keyword>
<dbReference type="Pfam" id="PF00578">
    <property type="entry name" value="AhpC-TSA"/>
    <property type="match status" value="1"/>
</dbReference>
<evidence type="ECO:0000259" key="10">
    <source>
        <dbReference type="PROSITE" id="PS51352"/>
    </source>
</evidence>
<keyword evidence="4" id="KW-0560">Oxidoreductase</keyword>
<dbReference type="AlphaFoldDB" id="A0A168EN94"/>
<dbReference type="InterPro" id="IPR050924">
    <property type="entry name" value="Peroxiredoxin_BCP/PrxQ"/>
</dbReference>
<dbReference type="InterPro" id="IPR000866">
    <property type="entry name" value="AhpC/TSA"/>
</dbReference>
<sequence>MTSQTEALAKIENHVRTDVPENISSLIFTAIDDLKLTFNPSLVIQPGTPFPAFTLPNALGAPVSLSNLLAAADRGVLVTFYRGGWCPYCNVALSFLQRRADDFRARGVTLIALSPELPDASLSTVEKQALRLEVLSDRGNDVARQLGLVWRQPEALGEVSRAMGVDQVARNGDDSRELPVAANLLIDKAGVVRNVHADPDWSKRLDPSTMLEWADAL</sequence>
<name>A0A168EN94_CORFA</name>
<keyword evidence="2" id="KW-0575">Peroxidase</keyword>
<evidence type="ECO:0000256" key="2">
    <source>
        <dbReference type="ARBA" id="ARBA00022559"/>
    </source>
</evidence>
<dbReference type="InterPro" id="IPR013766">
    <property type="entry name" value="Thioredoxin_domain"/>
</dbReference>
<feature type="domain" description="Thioredoxin" evidence="10">
    <location>
        <begin position="44"/>
        <end position="217"/>
    </location>
</feature>
<dbReference type="CDD" id="cd02970">
    <property type="entry name" value="PRX_like2"/>
    <property type="match status" value="1"/>
</dbReference>
<comment type="similarity">
    <text evidence="8">Belongs to the peroxiredoxin family. BCP/PrxQ subfamily.</text>
</comment>
<dbReference type="PANTHER" id="PTHR42801:SF7">
    <property type="entry name" value="SLL1159 PROTEIN"/>
    <property type="match status" value="1"/>
</dbReference>
<evidence type="ECO:0000256" key="1">
    <source>
        <dbReference type="ARBA" id="ARBA00013017"/>
    </source>
</evidence>
<dbReference type="SUPFAM" id="SSF52833">
    <property type="entry name" value="Thioredoxin-like"/>
    <property type="match status" value="1"/>
</dbReference>
<evidence type="ECO:0000313" key="12">
    <source>
        <dbReference type="Proteomes" id="UP000076744"/>
    </source>
</evidence>